<feature type="region of interest" description="Disordered" evidence="1">
    <location>
        <begin position="71"/>
        <end position="90"/>
    </location>
</feature>
<name>A0AAV7J6K9_COTGL</name>
<proteinExistence type="predicted"/>
<dbReference type="EMBL" id="JAHXZJ010000001">
    <property type="protein sequence ID" value="KAH0568486.1"/>
    <property type="molecule type" value="Genomic_DNA"/>
</dbReference>
<sequence>MNVERVLFHCNLITLSSLDVTLRRREFSFARHSSLDSVQVLYNHTPWLNRHPIPLCKSFLATDSKVCKRRNGSTSLKQEGDADADGERRNKRLDGRKRREVVLGKESKIKWYSQLVLIPRAFDQQACLVRTFLLYYCSTVDGVSNALGVNENSPIQQWI</sequence>
<organism evidence="2 3">
    <name type="scientific">Cotesia glomerata</name>
    <name type="common">Lepidopteran parasitic wasp</name>
    <name type="synonym">Apanteles glomeratus</name>
    <dbReference type="NCBI Taxonomy" id="32391"/>
    <lineage>
        <taxon>Eukaryota</taxon>
        <taxon>Metazoa</taxon>
        <taxon>Ecdysozoa</taxon>
        <taxon>Arthropoda</taxon>
        <taxon>Hexapoda</taxon>
        <taxon>Insecta</taxon>
        <taxon>Pterygota</taxon>
        <taxon>Neoptera</taxon>
        <taxon>Endopterygota</taxon>
        <taxon>Hymenoptera</taxon>
        <taxon>Apocrita</taxon>
        <taxon>Ichneumonoidea</taxon>
        <taxon>Braconidae</taxon>
        <taxon>Microgastrinae</taxon>
        <taxon>Cotesia</taxon>
    </lineage>
</organism>
<reference evidence="2 3" key="1">
    <citation type="journal article" date="2021" name="J. Hered.">
        <title>A chromosome-level genome assembly of the parasitoid wasp, Cotesia glomerata (Hymenoptera: Braconidae).</title>
        <authorList>
            <person name="Pinto B.J."/>
            <person name="Weis J.J."/>
            <person name="Gamble T."/>
            <person name="Ode P.J."/>
            <person name="Paul R."/>
            <person name="Zaspel J.M."/>
        </authorList>
    </citation>
    <scope>NUCLEOTIDE SEQUENCE [LARGE SCALE GENOMIC DNA]</scope>
    <source>
        <strain evidence="2">CgM1</strain>
    </source>
</reference>
<dbReference type="Proteomes" id="UP000826195">
    <property type="component" value="Unassembled WGS sequence"/>
</dbReference>
<keyword evidence="3" id="KW-1185">Reference proteome</keyword>
<dbReference type="AlphaFoldDB" id="A0AAV7J6K9"/>
<accession>A0AAV7J6K9</accession>
<comment type="caution">
    <text evidence="2">The sequence shown here is derived from an EMBL/GenBank/DDBJ whole genome shotgun (WGS) entry which is preliminary data.</text>
</comment>
<protein>
    <submittedName>
        <fullName evidence="2">Uncharacterized protein</fullName>
    </submittedName>
</protein>
<evidence type="ECO:0000313" key="3">
    <source>
        <dbReference type="Proteomes" id="UP000826195"/>
    </source>
</evidence>
<evidence type="ECO:0000256" key="1">
    <source>
        <dbReference type="SAM" id="MobiDB-lite"/>
    </source>
</evidence>
<evidence type="ECO:0000313" key="2">
    <source>
        <dbReference type="EMBL" id="KAH0568486.1"/>
    </source>
</evidence>
<gene>
    <name evidence="2" type="ORF">KQX54_021053</name>
</gene>